<dbReference type="OMA" id="GATHWTW"/>
<accession>A0A3B6FI64</accession>
<evidence type="ECO:0000259" key="2">
    <source>
        <dbReference type="Pfam" id="PF03478"/>
    </source>
</evidence>
<gene>
    <name evidence="3" type="ORF">CFC21_040446</name>
    <name evidence="4" type="ORF">CFC21_040447</name>
</gene>
<dbReference type="EMBL" id="CM022218">
    <property type="protein sequence ID" value="KAF7028544.1"/>
    <property type="molecule type" value="Genomic_DNA"/>
</dbReference>
<dbReference type="PANTHER" id="PTHR44586">
    <property type="entry name" value="F-BOX DOMAIN CONTAINING PROTEIN, EXPRESSED"/>
    <property type="match status" value="1"/>
</dbReference>
<feature type="domain" description="F-box" evidence="1">
    <location>
        <begin position="19"/>
        <end position="50"/>
    </location>
</feature>
<evidence type="ECO:0000313" key="3">
    <source>
        <dbReference type="EMBL" id="KAF7028544.1"/>
    </source>
</evidence>
<sequence length="420" mass="48232">MEKASVLDDSPDWSTDCDWSQLQSDMLLRIFGTLEIPDLFSSGAVCRSWHLIYLEARRFRLCSPKQSPCLVYSSGDRDADTVTLHNMSTDKLYHVTLSEPAFRTRHVMGSSYGWLITADERSNLILVNPATRAQIAMPPPETMNNVRLRYTEEGVLDGYDVLFMDLFSSDFDTEMEPYHLTLEEAHFFFYERVVLSCDPSQGNCMVLRIQLPNSQLSYTRVGDTKWTWIGGKGNCWEYQDILYNNNDGLFYGVRGEGQVDSINLNGTSAEVKVILKSIISYQAHSRYIVQAPWGDFFQIWRHDKSNKENGITECVADKFFVYKVDFVGQKIIETNNLQDHAMFIGFNNSFLLPVKDFPALVPNSIYHTDDLLDYIYCHRFSLRQVVIFNMEDGSFIELSPPSSNSRLNWPPPVWIQPSLA</sequence>
<proteinExistence type="predicted"/>
<evidence type="ECO:0000313" key="4">
    <source>
        <dbReference type="EMBL" id="KAF7028545.1"/>
    </source>
</evidence>
<dbReference type="Pfam" id="PF00646">
    <property type="entry name" value="F-box"/>
    <property type="match status" value="1"/>
</dbReference>
<evidence type="ECO:0000259" key="1">
    <source>
        <dbReference type="Pfam" id="PF00646"/>
    </source>
</evidence>
<evidence type="ECO:0008006" key="5">
    <source>
        <dbReference type="Google" id="ProtNLM"/>
    </source>
</evidence>
<dbReference type="Gene3D" id="1.20.1280.50">
    <property type="match status" value="1"/>
</dbReference>
<feature type="domain" description="KIB1-4 beta-propeller" evidence="2">
    <location>
        <begin position="86"/>
        <end position="388"/>
    </location>
</feature>
<dbReference type="Proteomes" id="UP000815260">
    <property type="component" value="Chromosome 3B"/>
</dbReference>
<organism evidence="3">
    <name type="scientific">Triticum aestivum</name>
    <name type="common">Wheat</name>
    <dbReference type="NCBI Taxonomy" id="4565"/>
    <lineage>
        <taxon>Eukaryota</taxon>
        <taxon>Viridiplantae</taxon>
        <taxon>Streptophyta</taxon>
        <taxon>Embryophyta</taxon>
        <taxon>Tracheophyta</taxon>
        <taxon>Spermatophyta</taxon>
        <taxon>Magnoliopsida</taxon>
        <taxon>Liliopsida</taxon>
        <taxon>Poales</taxon>
        <taxon>Poaceae</taxon>
        <taxon>BOP clade</taxon>
        <taxon>Pooideae</taxon>
        <taxon>Triticodae</taxon>
        <taxon>Triticeae</taxon>
        <taxon>Triticinae</taxon>
        <taxon>Triticum</taxon>
    </lineage>
</organism>
<dbReference type="PANTHER" id="PTHR44586:SF26">
    <property type="entry name" value="F-BOX DOMAIN-CONTAINING PROTEIN"/>
    <property type="match status" value="1"/>
</dbReference>
<reference evidence="3" key="2">
    <citation type="submission" date="2020-03" db="EMBL/GenBank/DDBJ databases">
        <title>The second near-complete assembly of the hexaploid bread wheat (Triticum aestivum) genome.</title>
        <authorList>
            <person name="Zimin A.V."/>
            <person name="Puiu D."/>
            <person name="Shumante A."/>
            <person name="Alonge M."/>
            <person name="Salzberg S.L."/>
        </authorList>
    </citation>
    <scope>NUCLEOTIDE SEQUENCE</scope>
    <source>
        <tissue evidence="3">Leaf</tissue>
    </source>
</reference>
<dbReference type="InterPro" id="IPR036047">
    <property type="entry name" value="F-box-like_dom_sf"/>
</dbReference>
<dbReference type="InterPro" id="IPR005174">
    <property type="entry name" value="KIB1-4_b-propeller"/>
</dbReference>
<dbReference type="Pfam" id="PF03478">
    <property type="entry name" value="Beta-prop_KIB1-4"/>
    <property type="match status" value="1"/>
</dbReference>
<dbReference type="InterPro" id="IPR001810">
    <property type="entry name" value="F-box_dom"/>
</dbReference>
<protein>
    <recommendedName>
        <fullName evidence="5">DUF295 domain-containing protein</fullName>
    </recommendedName>
</protein>
<reference evidence="3" key="1">
    <citation type="journal article" date="2017" name="Gigascience">
        <title>The first near-complete assembly of the hexaploid bread wheat genome, Triticum aestivum.</title>
        <authorList>
            <person name="Zimin A.V."/>
            <person name="Puiu D."/>
            <person name="Hall R."/>
            <person name="Kingan S."/>
            <person name="Clavijo B.J."/>
            <person name="Salzberg S.L."/>
        </authorList>
    </citation>
    <scope>NUCLEOTIDE SEQUENCE</scope>
    <source>
        <tissue evidence="3">Leaf</tissue>
    </source>
</reference>
<dbReference type="EMBL" id="CM022218">
    <property type="protein sequence ID" value="KAF7028545.1"/>
    <property type="molecule type" value="Genomic_DNA"/>
</dbReference>
<comment type="caution">
    <text evidence="3">The sequence shown here is derived from an EMBL/GenBank/DDBJ whole genome shotgun (WGS) entry which is preliminary data.</text>
</comment>
<dbReference type="SUPFAM" id="SSF81383">
    <property type="entry name" value="F-box domain"/>
    <property type="match status" value="1"/>
</dbReference>
<name>A0A3B6FI64_WHEAT</name>
<dbReference type="STRING" id="4565.A0A077RQR2"/>